<name>A0A0L7QLS1_9HYME</name>
<dbReference type="GO" id="GO:0008270">
    <property type="term" value="F:zinc ion binding"/>
    <property type="evidence" value="ECO:0007669"/>
    <property type="project" value="UniProtKB-KW"/>
</dbReference>
<evidence type="ECO:0000256" key="9">
    <source>
        <dbReference type="SAM" id="MobiDB-lite"/>
    </source>
</evidence>
<evidence type="ECO:0000313" key="10">
    <source>
        <dbReference type="EMBL" id="KOC59451.1"/>
    </source>
</evidence>
<evidence type="ECO:0000256" key="8">
    <source>
        <dbReference type="ARBA" id="ARBA00023242"/>
    </source>
</evidence>
<dbReference type="GO" id="GO:0042800">
    <property type="term" value="F:histone H3K4 methyltransferase activity"/>
    <property type="evidence" value="ECO:0007669"/>
    <property type="project" value="TreeGrafter"/>
</dbReference>
<dbReference type="EMBL" id="KQ414915">
    <property type="protein sequence ID" value="KOC59451.1"/>
    <property type="molecule type" value="Genomic_DNA"/>
</dbReference>
<feature type="region of interest" description="Disordered" evidence="9">
    <location>
        <begin position="103"/>
        <end position="148"/>
    </location>
</feature>
<dbReference type="PANTHER" id="PTHR45888:SF6">
    <property type="entry name" value="HL01030P-RELATED"/>
    <property type="match status" value="1"/>
</dbReference>
<dbReference type="Proteomes" id="UP000053825">
    <property type="component" value="Unassembled WGS sequence"/>
</dbReference>
<keyword evidence="10" id="KW-0808">Transferase</keyword>
<comment type="subcellular location">
    <subcellularLocation>
        <location evidence="1">Nucleus</location>
    </subcellularLocation>
</comment>
<dbReference type="GO" id="GO:0003713">
    <property type="term" value="F:transcription coactivator activity"/>
    <property type="evidence" value="ECO:0007669"/>
    <property type="project" value="TreeGrafter"/>
</dbReference>
<proteinExistence type="predicted"/>
<feature type="region of interest" description="Disordered" evidence="9">
    <location>
        <begin position="1"/>
        <end position="33"/>
    </location>
</feature>
<keyword evidence="6" id="KW-0805">Transcription regulation</keyword>
<accession>A0A0L7QLS1</accession>
<keyword evidence="7" id="KW-0804">Transcription</keyword>
<dbReference type="AlphaFoldDB" id="A0A0L7QLS1"/>
<evidence type="ECO:0000256" key="5">
    <source>
        <dbReference type="ARBA" id="ARBA00022833"/>
    </source>
</evidence>
<evidence type="ECO:0000256" key="6">
    <source>
        <dbReference type="ARBA" id="ARBA00023015"/>
    </source>
</evidence>
<keyword evidence="4" id="KW-0863">Zinc-finger</keyword>
<evidence type="ECO:0000256" key="1">
    <source>
        <dbReference type="ARBA" id="ARBA00004123"/>
    </source>
</evidence>
<feature type="non-terminal residue" evidence="10">
    <location>
        <position position="1"/>
    </location>
</feature>
<evidence type="ECO:0000256" key="3">
    <source>
        <dbReference type="ARBA" id="ARBA00022737"/>
    </source>
</evidence>
<evidence type="ECO:0000256" key="7">
    <source>
        <dbReference type="ARBA" id="ARBA00023163"/>
    </source>
</evidence>
<keyword evidence="11" id="KW-1185">Reference proteome</keyword>
<feature type="non-terminal residue" evidence="10">
    <location>
        <position position="148"/>
    </location>
</feature>
<evidence type="ECO:0000256" key="4">
    <source>
        <dbReference type="ARBA" id="ARBA00022771"/>
    </source>
</evidence>
<keyword evidence="8" id="KW-0539">Nucleus</keyword>
<feature type="compositionally biased region" description="Basic residues" evidence="9">
    <location>
        <begin position="1"/>
        <end position="13"/>
    </location>
</feature>
<dbReference type="GO" id="GO:0032259">
    <property type="term" value="P:methylation"/>
    <property type="evidence" value="ECO:0007669"/>
    <property type="project" value="UniProtKB-KW"/>
</dbReference>
<evidence type="ECO:0000256" key="2">
    <source>
        <dbReference type="ARBA" id="ARBA00022723"/>
    </source>
</evidence>
<keyword evidence="5" id="KW-0862">Zinc</keyword>
<keyword evidence="2" id="KW-0479">Metal-binding</keyword>
<protein>
    <submittedName>
        <fullName evidence="10">Histone-lysine N-methyltransferase trr</fullName>
    </submittedName>
</protein>
<reference evidence="10 11" key="1">
    <citation type="submission" date="2015-07" db="EMBL/GenBank/DDBJ databases">
        <title>The genome of Habropoda laboriosa.</title>
        <authorList>
            <person name="Pan H."/>
            <person name="Kapheim K."/>
        </authorList>
    </citation>
    <scope>NUCLEOTIDE SEQUENCE [LARGE SCALE GENOMIC DNA]</scope>
    <source>
        <strain evidence="10">0110345459</strain>
    </source>
</reference>
<evidence type="ECO:0000313" key="11">
    <source>
        <dbReference type="Proteomes" id="UP000053825"/>
    </source>
</evidence>
<gene>
    <name evidence="10" type="ORF">WH47_10597</name>
</gene>
<dbReference type="PANTHER" id="PTHR45888">
    <property type="entry name" value="HL01030P-RELATED"/>
    <property type="match status" value="1"/>
</dbReference>
<dbReference type="GO" id="GO:0045944">
    <property type="term" value="P:positive regulation of transcription by RNA polymerase II"/>
    <property type="evidence" value="ECO:0007669"/>
    <property type="project" value="TreeGrafter"/>
</dbReference>
<keyword evidence="10" id="KW-0489">Methyltransferase</keyword>
<dbReference type="GO" id="GO:0044666">
    <property type="term" value="C:MLL3/4 complex"/>
    <property type="evidence" value="ECO:0007669"/>
    <property type="project" value="TreeGrafter"/>
</dbReference>
<dbReference type="OrthoDB" id="308383at2759"/>
<sequence length="148" mass="16786">LKRRQYQQKRKQSQGKDAAAAPQKKRPRKVSRLDEDYDTFIDNLMTQLRQLQPMAVLEPLLGRNYGVCPIFGSGDLTKIGSQKDYNTRTGDLVGSYGSATLPGVSDHYNTQPFGEMEPLPPQQPASTQRGFYDQEFPPLKLDDCKRSY</sequence>
<dbReference type="STRING" id="597456.A0A0L7QLS1"/>
<organism evidence="10 11">
    <name type="scientific">Habropoda laboriosa</name>
    <dbReference type="NCBI Taxonomy" id="597456"/>
    <lineage>
        <taxon>Eukaryota</taxon>
        <taxon>Metazoa</taxon>
        <taxon>Ecdysozoa</taxon>
        <taxon>Arthropoda</taxon>
        <taxon>Hexapoda</taxon>
        <taxon>Insecta</taxon>
        <taxon>Pterygota</taxon>
        <taxon>Neoptera</taxon>
        <taxon>Endopterygota</taxon>
        <taxon>Hymenoptera</taxon>
        <taxon>Apocrita</taxon>
        <taxon>Aculeata</taxon>
        <taxon>Apoidea</taxon>
        <taxon>Anthophila</taxon>
        <taxon>Apidae</taxon>
        <taxon>Habropoda</taxon>
    </lineage>
</organism>
<keyword evidence="3" id="KW-0677">Repeat</keyword>